<proteinExistence type="predicted"/>
<dbReference type="AlphaFoldDB" id="A0A7X0IB41"/>
<evidence type="ECO:0000256" key="1">
    <source>
        <dbReference type="SAM" id="MobiDB-lite"/>
    </source>
</evidence>
<reference evidence="3 4" key="1">
    <citation type="submission" date="2020-08" db="EMBL/GenBank/DDBJ databases">
        <title>Sequencing the genomes of 1000 actinobacteria strains.</title>
        <authorList>
            <person name="Klenk H.-P."/>
        </authorList>
    </citation>
    <scope>NUCLEOTIDE SEQUENCE [LARGE SCALE GENOMIC DNA]</scope>
    <source>
        <strain evidence="3 4">DSM 44936</strain>
    </source>
</reference>
<feature type="compositionally biased region" description="Low complexity" evidence="1">
    <location>
        <begin position="15"/>
        <end position="28"/>
    </location>
</feature>
<evidence type="ECO:0000313" key="4">
    <source>
        <dbReference type="Proteomes" id="UP000555564"/>
    </source>
</evidence>
<sequence>MSETSAGPGPGFGPKAGPETGAEAGATTVAGRPSGVIHDIGYRHYDGPRHGRGHAFAALTVNSLRGVYGLGRTARSKIMPFLLFGVMTLPAVVSIAVMAFVKQQGLTYPAYAVTMQAVLAVFLAAQSPYLVAPDLRFRVLPLYMSRPTTALDYVAAKLTAMTLALLILIGAPLTLLFAGELLVDLPGPPHTGEYFAAMGTAVIYAVLLSAVGVALASFTPRRGLGVASVITVYLLTSAVSVVLVGLLMSTSRDAAAAWAWLVNPFFLVDAVQNWLFGVQANNDSGYPPDLGGPVAAAAVVAIIALCVAALVLRYRKAASS</sequence>
<keyword evidence="2" id="KW-0472">Membrane</keyword>
<evidence type="ECO:0000313" key="3">
    <source>
        <dbReference type="EMBL" id="MBB6471850.1"/>
    </source>
</evidence>
<accession>A0A7X0IB41</accession>
<keyword evidence="2" id="KW-1133">Transmembrane helix</keyword>
<dbReference type="EMBL" id="JACHIU010000001">
    <property type="protein sequence ID" value="MBB6471850.1"/>
    <property type="molecule type" value="Genomic_DNA"/>
</dbReference>
<dbReference type="Proteomes" id="UP000555564">
    <property type="component" value="Unassembled WGS sequence"/>
</dbReference>
<protein>
    <submittedName>
        <fullName evidence="3">ABC-2 type transport system permease protein</fullName>
    </submittedName>
</protein>
<comment type="caution">
    <text evidence="3">The sequence shown here is derived from an EMBL/GenBank/DDBJ whole genome shotgun (WGS) entry which is preliminary data.</text>
</comment>
<evidence type="ECO:0000256" key="2">
    <source>
        <dbReference type="SAM" id="Phobius"/>
    </source>
</evidence>
<organism evidence="3 4">
    <name type="scientific">Sphaerisporangium rubeum</name>
    <dbReference type="NCBI Taxonomy" id="321317"/>
    <lineage>
        <taxon>Bacteria</taxon>
        <taxon>Bacillati</taxon>
        <taxon>Actinomycetota</taxon>
        <taxon>Actinomycetes</taxon>
        <taxon>Streptosporangiales</taxon>
        <taxon>Streptosporangiaceae</taxon>
        <taxon>Sphaerisporangium</taxon>
    </lineage>
</organism>
<feature type="transmembrane region" description="Helical" evidence="2">
    <location>
        <begin position="113"/>
        <end position="132"/>
    </location>
</feature>
<feature type="transmembrane region" description="Helical" evidence="2">
    <location>
        <begin position="290"/>
        <end position="312"/>
    </location>
</feature>
<dbReference type="RefSeq" id="WP_221474705.1">
    <property type="nucleotide sequence ID" value="NZ_BAAALO010000042.1"/>
</dbReference>
<gene>
    <name evidence="3" type="ORF">BJ992_001281</name>
</gene>
<feature type="transmembrane region" description="Helical" evidence="2">
    <location>
        <begin position="223"/>
        <end position="248"/>
    </location>
</feature>
<feature type="transmembrane region" description="Helical" evidence="2">
    <location>
        <begin position="81"/>
        <end position="101"/>
    </location>
</feature>
<keyword evidence="4" id="KW-1185">Reference proteome</keyword>
<name>A0A7X0IB41_9ACTN</name>
<keyword evidence="2" id="KW-0812">Transmembrane</keyword>
<feature type="region of interest" description="Disordered" evidence="1">
    <location>
        <begin position="1"/>
        <end position="28"/>
    </location>
</feature>
<feature type="transmembrane region" description="Helical" evidence="2">
    <location>
        <begin position="194"/>
        <end position="216"/>
    </location>
</feature>
<feature type="transmembrane region" description="Helical" evidence="2">
    <location>
        <begin position="153"/>
        <end position="174"/>
    </location>
</feature>